<keyword evidence="5 7" id="KW-1133">Transmembrane helix</keyword>
<organism evidence="8 9">
    <name type="scientific">Hyphomicrobium facile</name>
    <dbReference type="NCBI Taxonomy" id="51670"/>
    <lineage>
        <taxon>Bacteria</taxon>
        <taxon>Pseudomonadati</taxon>
        <taxon>Pseudomonadota</taxon>
        <taxon>Alphaproteobacteria</taxon>
        <taxon>Hyphomicrobiales</taxon>
        <taxon>Hyphomicrobiaceae</taxon>
        <taxon>Hyphomicrobium</taxon>
    </lineage>
</organism>
<proteinExistence type="predicted"/>
<evidence type="ECO:0000256" key="7">
    <source>
        <dbReference type="SAM" id="Phobius"/>
    </source>
</evidence>
<evidence type="ECO:0000256" key="6">
    <source>
        <dbReference type="ARBA" id="ARBA00023136"/>
    </source>
</evidence>
<dbReference type="STRING" id="51670.SAMN04488557_2290"/>
<protein>
    <submittedName>
        <fullName evidence="8">Fusaric acid resistance protein family protein</fullName>
    </submittedName>
</protein>
<evidence type="ECO:0000256" key="3">
    <source>
        <dbReference type="ARBA" id="ARBA00022475"/>
    </source>
</evidence>
<dbReference type="EMBL" id="FPCH01000002">
    <property type="protein sequence ID" value="SFV34329.1"/>
    <property type="molecule type" value="Genomic_DNA"/>
</dbReference>
<dbReference type="OrthoDB" id="7254882at2"/>
<feature type="transmembrane region" description="Helical" evidence="7">
    <location>
        <begin position="26"/>
        <end position="51"/>
    </location>
</feature>
<evidence type="ECO:0000256" key="2">
    <source>
        <dbReference type="ARBA" id="ARBA00022448"/>
    </source>
</evidence>
<dbReference type="RefSeq" id="WP_143117808.1">
    <property type="nucleotide sequence ID" value="NZ_FPCH01000002.1"/>
</dbReference>
<dbReference type="PANTHER" id="PTHR30509">
    <property type="entry name" value="P-HYDROXYBENZOIC ACID EFFLUX PUMP SUBUNIT-RELATED"/>
    <property type="match status" value="1"/>
</dbReference>
<dbReference type="GO" id="GO:0022857">
    <property type="term" value="F:transmembrane transporter activity"/>
    <property type="evidence" value="ECO:0007669"/>
    <property type="project" value="InterPro"/>
</dbReference>
<sequence>MHFPKMPVPSPDVWKAGLRTAVAGGLAYGVAELFALPQGYWAVVTAVVLMAQPRLGASLKAGADRFLGTIVGALAGFLVATITPSTVLGTASGLAVSIGILGMLAARDSSFRVAPMTAAIVLISPASHAVAWISALHRVIEILIGCIIGILVSLFVAPARSDTAMRDEANQALTLLAKLISLSVDRLEGKPVDNEIWKAKKDIDGSYRKIETLTKEVAEEEATHIARTTLDPARLRHTLMDLRSAVFVLRSLSRKPWPATLGDAMIAPTRMITTEICDYMLALGAAITTAQSAPSKENLNTAFVTYSSAAAAALDAWRTSASAEASGKAGKSALADPPALGKSGPDYISNVSFALEQIRYALDALADCVDGRSEEAAST</sequence>
<evidence type="ECO:0000256" key="1">
    <source>
        <dbReference type="ARBA" id="ARBA00004651"/>
    </source>
</evidence>
<keyword evidence="2" id="KW-0813">Transport</keyword>
<feature type="transmembrane region" description="Helical" evidence="7">
    <location>
        <begin position="113"/>
        <end position="133"/>
    </location>
</feature>
<evidence type="ECO:0000256" key="5">
    <source>
        <dbReference type="ARBA" id="ARBA00022989"/>
    </source>
</evidence>
<keyword evidence="3" id="KW-1003">Cell membrane</keyword>
<accession>A0A1I7NI45</accession>
<reference evidence="9" key="1">
    <citation type="submission" date="2016-10" db="EMBL/GenBank/DDBJ databases">
        <authorList>
            <person name="Varghese N."/>
            <person name="Submissions S."/>
        </authorList>
    </citation>
    <scope>NUCLEOTIDE SEQUENCE [LARGE SCALE GENOMIC DNA]</scope>
    <source>
        <strain evidence="9">DSM 1565</strain>
    </source>
</reference>
<dbReference type="GO" id="GO:0005886">
    <property type="term" value="C:plasma membrane"/>
    <property type="evidence" value="ECO:0007669"/>
    <property type="project" value="UniProtKB-SubCell"/>
</dbReference>
<evidence type="ECO:0000313" key="8">
    <source>
        <dbReference type="EMBL" id="SFV34329.1"/>
    </source>
</evidence>
<feature type="transmembrane region" description="Helical" evidence="7">
    <location>
        <begin position="88"/>
        <end position="106"/>
    </location>
</feature>
<dbReference type="InterPro" id="IPR006726">
    <property type="entry name" value="PHBA_efflux_AaeB/fusaric-R"/>
</dbReference>
<name>A0A1I7NI45_9HYPH</name>
<feature type="transmembrane region" description="Helical" evidence="7">
    <location>
        <begin position="63"/>
        <end position="82"/>
    </location>
</feature>
<keyword evidence="4 7" id="KW-0812">Transmembrane</keyword>
<dbReference type="Pfam" id="PF04632">
    <property type="entry name" value="FUSC"/>
    <property type="match status" value="1"/>
</dbReference>
<comment type="subcellular location">
    <subcellularLocation>
        <location evidence="1">Cell membrane</location>
        <topology evidence="1">Multi-pass membrane protein</topology>
    </subcellularLocation>
</comment>
<dbReference type="Proteomes" id="UP000199423">
    <property type="component" value="Unassembled WGS sequence"/>
</dbReference>
<feature type="transmembrane region" description="Helical" evidence="7">
    <location>
        <begin position="139"/>
        <end position="157"/>
    </location>
</feature>
<dbReference type="AlphaFoldDB" id="A0A1I7NI45"/>
<keyword evidence="6 7" id="KW-0472">Membrane</keyword>
<dbReference type="PANTHER" id="PTHR30509:SF9">
    <property type="entry name" value="MULTIDRUG RESISTANCE PROTEIN MDTO"/>
    <property type="match status" value="1"/>
</dbReference>
<keyword evidence="9" id="KW-1185">Reference proteome</keyword>
<evidence type="ECO:0000313" key="9">
    <source>
        <dbReference type="Proteomes" id="UP000199423"/>
    </source>
</evidence>
<gene>
    <name evidence="8" type="ORF">SAMN04488557_2290</name>
</gene>
<evidence type="ECO:0000256" key="4">
    <source>
        <dbReference type="ARBA" id="ARBA00022692"/>
    </source>
</evidence>